<evidence type="ECO:0000256" key="1">
    <source>
        <dbReference type="SAM" id="MobiDB-lite"/>
    </source>
</evidence>
<protein>
    <submittedName>
        <fullName evidence="2">Uncharacterized protein</fullName>
    </submittedName>
</protein>
<evidence type="ECO:0000313" key="2">
    <source>
        <dbReference type="EMBL" id="KAK8244279.1"/>
    </source>
</evidence>
<feature type="compositionally biased region" description="Low complexity" evidence="1">
    <location>
        <begin position="1"/>
        <end position="10"/>
    </location>
</feature>
<name>A0ABR1YZZ4_9PEZI</name>
<dbReference type="Proteomes" id="UP001492380">
    <property type="component" value="Unassembled WGS sequence"/>
</dbReference>
<organism evidence="2 3">
    <name type="scientific">Phyllosticta capitalensis</name>
    <dbReference type="NCBI Taxonomy" id="121624"/>
    <lineage>
        <taxon>Eukaryota</taxon>
        <taxon>Fungi</taxon>
        <taxon>Dikarya</taxon>
        <taxon>Ascomycota</taxon>
        <taxon>Pezizomycotina</taxon>
        <taxon>Dothideomycetes</taxon>
        <taxon>Dothideomycetes incertae sedis</taxon>
        <taxon>Botryosphaeriales</taxon>
        <taxon>Phyllostictaceae</taxon>
        <taxon>Phyllosticta</taxon>
    </lineage>
</organism>
<evidence type="ECO:0000313" key="3">
    <source>
        <dbReference type="Proteomes" id="UP001492380"/>
    </source>
</evidence>
<sequence>MPRHAAAPPLMRRRLRSTPERGPSSQPPPLACTWLTGLAMPSGGMDDQHAMPCRMTRRGGRLSARSSSCIWPGWQRRHVSVSEHMSTTLLAAGIKVPFFILYSAQHGLRRLCGLPLLTSSGLTCGATNTTMYVTSLLCLCLPPWRHRKSGPYLRFCRQITAAYCSLLPITSSHALHFC</sequence>
<dbReference type="EMBL" id="JBBWRZ010000002">
    <property type="protein sequence ID" value="KAK8244279.1"/>
    <property type="molecule type" value="Genomic_DNA"/>
</dbReference>
<comment type="caution">
    <text evidence="2">The sequence shown here is derived from an EMBL/GenBank/DDBJ whole genome shotgun (WGS) entry which is preliminary data.</text>
</comment>
<proteinExistence type="predicted"/>
<feature type="region of interest" description="Disordered" evidence="1">
    <location>
        <begin position="1"/>
        <end position="29"/>
    </location>
</feature>
<accession>A0ABR1YZZ4</accession>
<gene>
    <name evidence="2" type="ORF">HDK90DRAFT_477088</name>
</gene>
<reference evidence="2 3" key="1">
    <citation type="submission" date="2024-04" db="EMBL/GenBank/DDBJ databases">
        <title>Phyllosticta paracitricarpa is synonymous to the EU quarantine fungus P. citricarpa based on phylogenomic analyses.</title>
        <authorList>
            <consortium name="Lawrence Berkeley National Laboratory"/>
            <person name="Van Ingen-Buijs V.A."/>
            <person name="Van Westerhoven A.C."/>
            <person name="Haridas S."/>
            <person name="Skiadas P."/>
            <person name="Martin F."/>
            <person name="Groenewald J.Z."/>
            <person name="Crous P.W."/>
            <person name="Seidl M.F."/>
        </authorList>
    </citation>
    <scope>NUCLEOTIDE SEQUENCE [LARGE SCALE GENOMIC DNA]</scope>
    <source>
        <strain evidence="2 3">CBS 123374</strain>
    </source>
</reference>
<keyword evidence="3" id="KW-1185">Reference proteome</keyword>